<evidence type="ECO:0000256" key="6">
    <source>
        <dbReference type="ARBA" id="ARBA00023125"/>
    </source>
</evidence>
<dbReference type="NCBIfam" id="TIGR01056">
    <property type="entry name" value="topB"/>
    <property type="match status" value="1"/>
</dbReference>
<evidence type="ECO:0000256" key="5">
    <source>
        <dbReference type="ARBA" id="ARBA00023029"/>
    </source>
</evidence>
<evidence type="ECO:0000256" key="1">
    <source>
        <dbReference type="ARBA" id="ARBA00000213"/>
    </source>
</evidence>
<dbReference type="InterPro" id="IPR000380">
    <property type="entry name" value="Topo_IA"/>
</dbReference>
<dbReference type="Gene3D" id="3.40.50.140">
    <property type="match status" value="1"/>
</dbReference>
<comment type="catalytic activity">
    <reaction evidence="1">
        <text>ATP-independent breakage of single-stranded DNA, followed by passage and rejoining.</text>
        <dbReference type="EC" id="5.6.2.1"/>
    </reaction>
</comment>
<reference evidence="13 14" key="1">
    <citation type="journal article" date="2014" name="Antonie Van Leeuwenhoek">
        <title>Fictibacillus enclensis sp. nov., isolated from marine sediment.</title>
        <authorList>
            <person name="Dastager S.G."/>
            <person name="Mawlankar R."/>
            <person name="Srinivasan K."/>
            <person name="Tang S.K."/>
            <person name="Lee J.C."/>
            <person name="Ramana V.V."/>
            <person name="Shouche Y.S."/>
        </authorList>
    </citation>
    <scope>NUCLEOTIDE SEQUENCE [LARGE SCALE GENOMIC DNA]</scope>
    <source>
        <strain evidence="13 14">NIO-1003</strain>
    </source>
</reference>
<dbReference type="InterPro" id="IPR005738">
    <property type="entry name" value="TopoIII"/>
</dbReference>
<dbReference type="Pfam" id="PF01131">
    <property type="entry name" value="Topoisom_bac"/>
    <property type="match status" value="1"/>
</dbReference>
<dbReference type="Proteomes" id="UP000054099">
    <property type="component" value="Unassembled WGS sequence"/>
</dbReference>
<name>A0A0V8JBU1_9BACL</name>
<comment type="caution">
    <text evidence="13">The sequence shown here is derived from an EMBL/GenBank/DDBJ whole genome shotgun (WGS) entry which is preliminary data.</text>
</comment>
<dbReference type="GO" id="GO:0046872">
    <property type="term" value="F:metal ion binding"/>
    <property type="evidence" value="ECO:0007669"/>
    <property type="project" value="UniProtKB-KW"/>
</dbReference>
<feature type="domain" description="Topo IA-type catalytic" evidence="12">
    <location>
        <begin position="158"/>
        <end position="607"/>
    </location>
</feature>
<dbReference type="PROSITE" id="PS52039">
    <property type="entry name" value="TOPO_IA_2"/>
    <property type="match status" value="1"/>
</dbReference>
<dbReference type="InterPro" id="IPR003601">
    <property type="entry name" value="Topo_IA_2"/>
</dbReference>
<dbReference type="InterPro" id="IPR025589">
    <property type="entry name" value="Toprim_C_rpt"/>
</dbReference>
<evidence type="ECO:0000256" key="3">
    <source>
        <dbReference type="ARBA" id="ARBA00012891"/>
    </source>
</evidence>
<dbReference type="PANTHER" id="PTHR11390:SF21">
    <property type="entry name" value="DNA TOPOISOMERASE 3-ALPHA"/>
    <property type="match status" value="1"/>
</dbReference>
<dbReference type="NCBIfam" id="NF005829">
    <property type="entry name" value="PRK07726.1"/>
    <property type="match status" value="1"/>
</dbReference>
<dbReference type="SMART" id="SM00493">
    <property type="entry name" value="TOPRIM"/>
    <property type="match status" value="1"/>
</dbReference>
<evidence type="ECO:0000259" key="12">
    <source>
        <dbReference type="PROSITE" id="PS52039"/>
    </source>
</evidence>
<proteinExistence type="inferred from homology"/>
<dbReference type="GO" id="GO:0006310">
    <property type="term" value="P:DNA recombination"/>
    <property type="evidence" value="ECO:0007669"/>
    <property type="project" value="TreeGrafter"/>
</dbReference>
<evidence type="ECO:0000313" key="13">
    <source>
        <dbReference type="EMBL" id="KSU84642.1"/>
    </source>
</evidence>
<dbReference type="InterPro" id="IPR003602">
    <property type="entry name" value="Topo_IA_DNA-bd_dom"/>
</dbReference>
<dbReference type="EMBL" id="LNQN01000001">
    <property type="protein sequence ID" value="KSU84642.1"/>
    <property type="molecule type" value="Genomic_DNA"/>
</dbReference>
<dbReference type="InterPro" id="IPR023405">
    <property type="entry name" value="Topo_IA_core_domain"/>
</dbReference>
<dbReference type="GO" id="GO:0006265">
    <property type="term" value="P:DNA topological change"/>
    <property type="evidence" value="ECO:0007669"/>
    <property type="project" value="InterPro"/>
</dbReference>
<dbReference type="Gene3D" id="1.10.460.10">
    <property type="entry name" value="Topoisomerase I, domain 2"/>
    <property type="match status" value="1"/>
</dbReference>
<evidence type="ECO:0000256" key="2">
    <source>
        <dbReference type="ARBA" id="ARBA00009446"/>
    </source>
</evidence>
<dbReference type="PRINTS" id="PR00417">
    <property type="entry name" value="PRTPISMRASEI"/>
</dbReference>
<dbReference type="GO" id="GO:0006281">
    <property type="term" value="P:DNA repair"/>
    <property type="evidence" value="ECO:0007669"/>
    <property type="project" value="TreeGrafter"/>
</dbReference>
<sequence length="723" mass="81805">MKLIIAEKPSQAQALAGPFSKVKKQKGFYEIPPQDPFPDGAYLTWCVGHLLELVPPKEYKPEWEKWKLDTLPMMPERFRYKVSPSKWDQFQIIKKLAFDPKVTGIIGATDAGREGELIYKSLLMNMNCKKPVMRLWISSLTKKAVLEGFRHLKSGQETLPVFFEAYSRACADWLVGLNTTRAYTLLMQKKGIRETFPTGRVMTPTVALVVKREAEIENFKPEPFFEVIGEFDVNGNQYSGKWQEKENIRLKTKEEAEVIAERTKDQRCAVADVRKDRKEYHPPMLYNLSALQAKANQIYKYSPEKTLNITSELYLKKIVSYPRSDSPYITEEEAKTLPGILQKLAQQENYNHLLPAPKRSLMGNPRFVNAAKVSDHYAIIPTENVASPEKLSRDERNIYDLIVRSVIAAHYDKAVMDITTIVTKVNNHDEFVSKGKVIIQEGWRKVLFEKNTKKADNKDDEENTVLPDVQSGETGTVEQVSIREGKTQAPKRYTLGSLVTLMKTAGKTIEDEELSKVLNQVQGLGTEATRSSIIKKIEELDYIRVQKNQVYATEKAKALITAIGDDSILTSAETTALWEQRLHEIGKGRADAKQFIDMTKRMTEKVIQDAIAASGSWKVEPLPVSKTAKAENERLGTCPFCGKDIIHIAIKRNDFYGCSGYKEGCKFTISGRIAKKKLSPAQVKRLLEKGETTKLKGFKSKQGKPFAAALALNKETGKIEFKM</sequence>
<gene>
    <name evidence="13" type="ORF">AS030_03650</name>
</gene>
<dbReference type="Pfam" id="PF13342">
    <property type="entry name" value="Toprim_Crpt"/>
    <property type="match status" value="1"/>
</dbReference>
<dbReference type="SMART" id="SM00437">
    <property type="entry name" value="TOP1Ac"/>
    <property type="match status" value="1"/>
</dbReference>
<dbReference type="SUPFAM" id="SSF56712">
    <property type="entry name" value="Prokaryotic type I DNA topoisomerase"/>
    <property type="match status" value="1"/>
</dbReference>
<evidence type="ECO:0000256" key="11">
    <source>
        <dbReference type="ARBA" id="ARBA00032877"/>
    </source>
</evidence>
<dbReference type="EC" id="5.6.2.1" evidence="3"/>
<dbReference type="AlphaFoldDB" id="A0A0V8JBU1"/>
<comment type="similarity">
    <text evidence="2">Belongs to the type IA topoisomerase family.</text>
</comment>
<dbReference type="SMART" id="SM00436">
    <property type="entry name" value="TOP1Bc"/>
    <property type="match status" value="1"/>
</dbReference>
<dbReference type="InterPro" id="IPR013825">
    <property type="entry name" value="Topo_IA_cen_sub2"/>
</dbReference>
<evidence type="ECO:0000256" key="8">
    <source>
        <dbReference type="ARBA" id="ARBA00030003"/>
    </source>
</evidence>
<dbReference type="PANTHER" id="PTHR11390">
    <property type="entry name" value="PROKARYOTIC DNA TOPOISOMERASE"/>
    <property type="match status" value="1"/>
</dbReference>
<keyword evidence="14" id="KW-1185">Reference proteome</keyword>
<dbReference type="Gene3D" id="1.10.290.10">
    <property type="entry name" value="Topoisomerase I, domain 4"/>
    <property type="match status" value="1"/>
</dbReference>
<dbReference type="Pfam" id="PF01751">
    <property type="entry name" value="Toprim"/>
    <property type="match status" value="1"/>
</dbReference>
<keyword evidence="4" id="KW-0479">Metal-binding</keyword>
<dbReference type="GO" id="GO:0003917">
    <property type="term" value="F:DNA topoisomerase type I (single strand cut, ATP-independent) activity"/>
    <property type="evidence" value="ECO:0007669"/>
    <property type="project" value="UniProtKB-EC"/>
</dbReference>
<keyword evidence="7 13" id="KW-0413">Isomerase</keyword>
<dbReference type="InterPro" id="IPR006171">
    <property type="entry name" value="TOPRIM_dom"/>
</dbReference>
<accession>A0A0V8JBU1</accession>
<dbReference type="Gene3D" id="2.70.20.10">
    <property type="entry name" value="Topoisomerase I, domain 3"/>
    <property type="match status" value="1"/>
</dbReference>
<dbReference type="InterPro" id="IPR013826">
    <property type="entry name" value="Topo_IA_cen_sub3"/>
</dbReference>
<evidence type="ECO:0000256" key="9">
    <source>
        <dbReference type="ARBA" id="ARBA00031985"/>
    </source>
</evidence>
<protein>
    <recommendedName>
        <fullName evidence="3">DNA topoisomerase</fullName>
        <ecNumber evidence="3">5.6.2.1</ecNumber>
    </recommendedName>
    <alternativeName>
        <fullName evidence="11">Omega-protein</fullName>
    </alternativeName>
    <alternativeName>
        <fullName evidence="10">Relaxing enzyme</fullName>
    </alternativeName>
    <alternativeName>
        <fullName evidence="8">Swivelase</fullName>
    </alternativeName>
    <alternativeName>
        <fullName evidence="9">Untwisting enzyme</fullName>
    </alternativeName>
</protein>
<dbReference type="OrthoDB" id="9803554at2"/>
<evidence type="ECO:0000256" key="4">
    <source>
        <dbReference type="ARBA" id="ARBA00022723"/>
    </source>
</evidence>
<dbReference type="InterPro" id="IPR013497">
    <property type="entry name" value="Topo_IA_cen"/>
</dbReference>
<keyword evidence="6" id="KW-0238">DNA-binding</keyword>
<organism evidence="13 14">
    <name type="scientific">Fictibacillus enclensis</name>
    <dbReference type="NCBI Taxonomy" id="1017270"/>
    <lineage>
        <taxon>Bacteria</taxon>
        <taxon>Bacillati</taxon>
        <taxon>Bacillota</taxon>
        <taxon>Bacilli</taxon>
        <taxon>Bacillales</taxon>
        <taxon>Fictibacillaceae</taxon>
        <taxon>Fictibacillus</taxon>
    </lineage>
</organism>
<dbReference type="CDD" id="cd03362">
    <property type="entry name" value="TOPRIM_TopoIA_TopoIII"/>
    <property type="match status" value="1"/>
</dbReference>
<evidence type="ECO:0000256" key="7">
    <source>
        <dbReference type="ARBA" id="ARBA00023235"/>
    </source>
</evidence>
<dbReference type="RefSeq" id="WP_061968503.1">
    <property type="nucleotide sequence ID" value="NZ_FMAV01000001.1"/>
</dbReference>
<dbReference type="GO" id="GO:0003677">
    <property type="term" value="F:DNA binding"/>
    <property type="evidence" value="ECO:0007669"/>
    <property type="project" value="UniProtKB-KW"/>
</dbReference>
<evidence type="ECO:0000313" key="14">
    <source>
        <dbReference type="Proteomes" id="UP000054099"/>
    </source>
</evidence>
<dbReference type="InterPro" id="IPR013824">
    <property type="entry name" value="Topo_IA_cen_sub1"/>
</dbReference>
<evidence type="ECO:0000256" key="10">
    <source>
        <dbReference type="ARBA" id="ARBA00032235"/>
    </source>
</evidence>
<dbReference type="InterPro" id="IPR034144">
    <property type="entry name" value="TOPRIM_TopoIII"/>
</dbReference>
<keyword evidence="5" id="KW-0799">Topoisomerase</keyword>
<dbReference type="GO" id="GO:0043597">
    <property type="term" value="C:cytoplasmic replication fork"/>
    <property type="evidence" value="ECO:0007669"/>
    <property type="project" value="TreeGrafter"/>
</dbReference>